<keyword evidence="2" id="KW-1185">Reference proteome</keyword>
<gene>
    <name evidence="1" type="ORF">SPELUC_LOCUS8153</name>
</gene>
<dbReference type="Proteomes" id="UP000789366">
    <property type="component" value="Unassembled WGS sequence"/>
</dbReference>
<name>A0ACA9N346_9GLOM</name>
<evidence type="ECO:0000313" key="1">
    <source>
        <dbReference type="EMBL" id="CAG8629030.1"/>
    </source>
</evidence>
<proteinExistence type="predicted"/>
<reference evidence="1" key="1">
    <citation type="submission" date="2021-06" db="EMBL/GenBank/DDBJ databases">
        <authorList>
            <person name="Kallberg Y."/>
            <person name="Tangrot J."/>
            <person name="Rosling A."/>
        </authorList>
    </citation>
    <scope>NUCLEOTIDE SEQUENCE</scope>
    <source>
        <strain evidence="1">28 12/20/2015</strain>
    </source>
</reference>
<dbReference type="EMBL" id="CAJVPW010011784">
    <property type="protein sequence ID" value="CAG8629030.1"/>
    <property type="molecule type" value="Genomic_DNA"/>
</dbReference>
<evidence type="ECO:0000313" key="2">
    <source>
        <dbReference type="Proteomes" id="UP000789366"/>
    </source>
</evidence>
<accession>A0ACA9N346</accession>
<organism evidence="1 2">
    <name type="scientific">Cetraspora pellucida</name>
    <dbReference type="NCBI Taxonomy" id="1433469"/>
    <lineage>
        <taxon>Eukaryota</taxon>
        <taxon>Fungi</taxon>
        <taxon>Fungi incertae sedis</taxon>
        <taxon>Mucoromycota</taxon>
        <taxon>Glomeromycotina</taxon>
        <taxon>Glomeromycetes</taxon>
        <taxon>Diversisporales</taxon>
        <taxon>Gigasporaceae</taxon>
        <taxon>Cetraspora</taxon>
    </lineage>
</organism>
<comment type="caution">
    <text evidence="1">The sequence shown here is derived from an EMBL/GenBank/DDBJ whole genome shotgun (WGS) entry which is preliminary data.</text>
</comment>
<sequence length="176" mass="20583">MSDDTKMPLLCNDTKPDVSKKYNLWIQGLIKWCIVYKKKLANLKNPKCCATHILAAQPDFALQQSHIQEVIEAAGYICIFYSKFHCELNYIESFWAEAKCIARLNYDYTFKGLKRAVSRALNSVNIIKICHFARHSEHFMSTYKLELFKKAAVFAVKKYYSHHQILEKVLKKFAYN</sequence>
<protein>
    <submittedName>
        <fullName evidence="1">6757_t:CDS:1</fullName>
    </submittedName>
</protein>